<evidence type="ECO:0008006" key="4">
    <source>
        <dbReference type="Google" id="ProtNLM"/>
    </source>
</evidence>
<gene>
    <name evidence="2" type="ORF">ARHIZOSPH14_18490</name>
</gene>
<evidence type="ECO:0000313" key="3">
    <source>
        <dbReference type="Proteomes" id="UP001144396"/>
    </source>
</evidence>
<keyword evidence="1" id="KW-0732">Signal</keyword>
<name>A0A9W6CYL8_9MICO</name>
<evidence type="ECO:0000256" key="1">
    <source>
        <dbReference type="SAM" id="SignalP"/>
    </source>
</evidence>
<dbReference type="AlphaFoldDB" id="A0A9W6CYL8"/>
<proteinExistence type="predicted"/>
<protein>
    <recommendedName>
        <fullName evidence="4">Lipoprotein</fullName>
    </recommendedName>
</protein>
<feature type="chain" id="PRO_5040953154" description="Lipoprotein" evidence="1">
    <location>
        <begin position="26"/>
        <end position="163"/>
    </location>
</feature>
<comment type="caution">
    <text evidence="2">The sequence shown here is derived from an EMBL/GenBank/DDBJ whole genome shotgun (WGS) entry which is preliminary data.</text>
</comment>
<dbReference type="Proteomes" id="UP001144396">
    <property type="component" value="Unassembled WGS sequence"/>
</dbReference>
<organism evidence="2 3">
    <name type="scientific">Agromyces rhizosphaerae</name>
    <dbReference type="NCBI Taxonomy" id="88374"/>
    <lineage>
        <taxon>Bacteria</taxon>
        <taxon>Bacillati</taxon>
        <taxon>Actinomycetota</taxon>
        <taxon>Actinomycetes</taxon>
        <taxon>Micrococcales</taxon>
        <taxon>Microbacteriaceae</taxon>
        <taxon>Agromyces</taxon>
    </lineage>
</organism>
<evidence type="ECO:0000313" key="2">
    <source>
        <dbReference type="EMBL" id="GLI27607.1"/>
    </source>
</evidence>
<dbReference type="EMBL" id="BSDP01000001">
    <property type="protein sequence ID" value="GLI27607.1"/>
    <property type="molecule type" value="Genomic_DNA"/>
</dbReference>
<reference evidence="2" key="1">
    <citation type="submission" date="2022-12" db="EMBL/GenBank/DDBJ databases">
        <title>Reference genome sequencing for broad-spectrum identification of bacterial and archaeal isolates by mass spectrometry.</title>
        <authorList>
            <person name="Sekiguchi Y."/>
            <person name="Tourlousse D.M."/>
        </authorList>
    </citation>
    <scope>NUCLEOTIDE SEQUENCE</scope>
    <source>
        <strain evidence="2">14</strain>
    </source>
</reference>
<keyword evidence="3" id="KW-1185">Reference proteome</keyword>
<dbReference type="PROSITE" id="PS51257">
    <property type="entry name" value="PROKAR_LIPOPROTEIN"/>
    <property type="match status" value="1"/>
</dbReference>
<sequence>MNAQRHVPRRLGGAALALASVALLAGCALDDVGLTGEGETCVSWVDFGTPEQAAGDADVVVLGTVAGRDGTERLFGLRASAWTVDVAELVKGPDTGDDALRVVSTPVTCTGGDAYPDGDPLDVDGEVYLFLTLDGGVLRTLTPTQGVVAPGPGGGIPPRWPSG</sequence>
<accession>A0A9W6CYL8</accession>
<feature type="signal peptide" evidence="1">
    <location>
        <begin position="1"/>
        <end position="25"/>
    </location>
</feature>